<name>A0A3L6G5C4_MAIZE</name>
<dbReference type="AlphaFoldDB" id="A0A3L6G5C4"/>
<dbReference type="EMBL" id="NCVQ01000002">
    <property type="protein sequence ID" value="PWZ43428.1"/>
    <property type="molecule type" value="Genomic_DNA"/>
</dbReference>
<evidence type="ECO:0000313" key="1">
    <source>
        <dbReference type="EMBL" id="PWZ43428.1"/>
    </source>
</evidence>
<protein>
    <submittedName>
        <fullName evidence="1">Uncharacterized protein</fullName>
    </submittedName>
</protein>
<sequence length="126" mass="13902">MVGRAPCLHQFVAAGACLLAPRNVVALPPRIHDSRSFASIGFNSTYHGAVIISSEFAFPPYYLFTYMILVHVCNALIFLHEICLSISSRKPPSLPGYTLIAKSLIKVLNVQHIQKLDNPTVPRDVD</sequence>
<proteinExistence type="predicted"/>
<gene>
    <name evidence="1" type="ORF">Zm00014a_021186</name>
</gene>
<dbReference type="Proteomes" id="UP000251960">
    <property type="component" value="Chromosome 10"/>
</dbReference>
<organism evidence="1 2">
    <name type="scientific">Zea mays</name>
    <name type="common">Maize</name>
    <dbReference type="NCBI Taxonomy" id="4577"/>
    <lineage>
        <taxon>Eukaryota</taxon>
        <taxon>Viridiplantae</taxon>
        <taxon>Streptophyta</taxon>
        <taxon>Embryophyta</taxon>
        <taxon>Tracheophyta</taxon>
        <taxon>Spermatophyta</taxon>
        <taxon>Magnoliopsida</taxon>
        <taxon>Liliopsida</taxon>
        <taxon>Poales</taxon>
        <taxon>Poaceae</taxon>
        <taxon>PACMAD clade</taxon>
        <taxon>Panicoideae</taxon>
        <taxon>Andropogonodae</taxon>
        <taxon>Andropogoneae</taxon>
        <taxon>Tripsacinae</taxon>
        <taxon>Zea</taxon>
    </lineage>
</organism>
<reference evidence="1 2" key="1">
    <citation type="journal article" date="2018" name="Nat. Genet.">
        <title>Extensive intraspecific gene order and gene structural variations between Mo17 and other maize genomes.</title>
        <authorList>
            <person name="Sun S."/>
            <person name="Zhou Y."/>
            <person name="Chen J."/>
            <person name="Shi J."/>
            <person name="Zhao H."/>
            <person name="Zhao H."/>
            <person name="Song W."/>
            <person name="Zhang M."/>
            <person name="Cui Y."/>
            <person name="Dong X."/>
            <person name="Liu H."/>
            <person name="Ma X."/>
            <person name="Jiao Y."/>
            <person name="Wang B."/>
            <person name="Wei X."/>
            <person name="Stein J.C."/>
            <person name="Glaubitz J.C."/>
            <person name="Lu F."/>
            <person name="Yu G."/>
            <person name="Liang C."/>
            <person name="Fengler K."/>
            <person name="Li B."/>
            <person name="Rafalski A."/>
            <person name="Schnable P.S."/>
            <person name="Ware D.H."/>
            <person name="Buckler E.S."/>
            <person name="Lai J."/>
        </authorList>
    </citation>
    <scope>NUCLEOTIDE SEQUENCE [LARGE SCALE GENOMIC DNA]</scope>
    <source>
        <strain evidence="2">cv. Missouri 17</strain>
        <tissue evidence="1">Seedling</tissue>
    </source>
</reference>
<accession>A0A3L6G5C4</accession>
<evidence type="ECO:0000313" key="2">
    <source>
        <dbReference type="Proteomes" id="UP000251960"/>
    </source>
</evidence>
<dbReference type="PROSITE" id="PS51257">
    <property type="entry name" value="PROKAR_LIPOPROTEIN"/>
    <property type="match status" value="1"/>
</dbReference>
<comment type="caution">
    <text evidence="1">The sequence shown here is derived from an EMBL/GenBank/DDBJ whole genome shotgun (WGS) entry which is preliminary data.</text>
</comment>